<name>A0A498S9U2_ACAVI</name>
<organism evidence="2 3">
    <name type="scientific">Acanthocheilonema viteae</name>
    <name type="common">Filarial nematode worm</name>
    <name type="synonym">Dipetalonema viteae</name>
    <dbReference type="NCBI Taxonomy" id="6277"/>
    <lineage>
        <taxon>Eukaryota</taxon>
        <taxon>Metazoa</taxon>
        <taxon>Ecdysozoa</taxon>
        <taxon>Nematoda</taxon>
        <taxon>Chromadorea</taxon>
        <taxon>Rhabditida</taxon>
        <taxon>Spirurina</taxon>
        <taxon>Spiruromorpha</taxon>
        <taxon>Filarioidea</taxon>
        <taxon>Onchocercidae</taxon>
        <taxon>Acanthocheilonema</taxon>
    </lineage>
</organism>
<evidence type="ECO:0000256" key="1">
    <source>
        <dbReference type="SAM" id="MobiDB-lite"/>
    </source>
</evidence>
<accession>A0A498S9U2</accession>
<dbReference type="Proteomes" id="UP000276991">
    <property type="component" value="Unassembled WGS sequence"/>
</dbReference>
<feature type="region of interest" description="Disordered" evidence="1">
    <location>
        <begin position="109"/>
        <end position="132"/>
    </location>
</feature>
<dbReference type="EMBL" id="UPTC01000127">
    <property type="protein sequence ID" value="VBB26634.1"/>
    <property type="molecule type" value="Genomic_DNA"/>
</dbReference>
<dbReference type="OrthoDB" id="10501789at2759"/>
<proteinExistence type="predicted"/>
<evidence type="ECO:0000313" key="3">
    <source>
        <dbReference type="Proteomes" id="UP000276991"/>
    </source>
</evidence>
<dbReference type="AlphaFoldDB" id="A0A498S9U2"/>
<gene>
    <name evidence="2" type="ORF">NAV_LOCUS1464</name>
</gene>
<sequence length="157" mass="17968">MSGRVKRSRENITLRRSATLTSNVNNASIKQRLELKCKLREASDRESISSDITDARYLSPLRTNGERWQWEGREEKREKKMDGSLAQIDILKMEWARGKKEQNSKTIMYYDKRTAPPPPLSPSPSSLSSSSSSIITTIEKCLFERQGKEMNVVDAPF</sequence>
<feature type="compositionally biased region" description="Low complexity" evidence="1">
    <location>
        <begin position="123"/>
        <end position="132"/>
    </location>
</feature>
<evidence type="ECO:0000313" key="2">
    <source>
        <dbReference type="EMBL" id="VBB26634.1"/>
    </source>
</evidence>
<protein>
    <submittedName>
        <fullName evidence="2">Uncharacterized protein</fullName>
    </submittedName>
</protein>
<keyword evidence="3" id="KW-1185">Reference proteome</keyword>
<reference evidence="2 3" key="1">
    <citation type="submission" date="2018-08" db="EMBL/GenBank/DDBJ databases">
        <authorList>
            <person name="Laetsch R D."/>
            <person name="Stevens L."/>
            <person name="Kumar S."/>
            <person name="Blaxter L. M."/>
        </authorList>
    </citation>
    <scope>NUCLEOTIDE SEQUENCE [LARGE SCALE GENOMIC DNA]</scope>
</reference>